<organism evidence="9 10">
    <name type="scientific">Meganyctiphanes norvegica</name>
    <name type="common">Northern krill</name>
    <name type="synonym">Thysanopoda norvegica</name>
    <dbReference type="NCBI Taxonomy" id="48144"/>
    <lineage>
        <taxon>Eukaryota</taxon>
        <taxon>Metazoa</taxon>
        <taxon>Ecdysozoa</taxon>
        <taxon>Arthropoda</taxon>
        <taxon>Crustacea</taxon>
        <taxon>Multicrustacea</taxon>
        <taxon>Malacostraca</taxon>
        <taxon>Eumalacostraca</taxon>
        <taxon>Eucarida</taxon>
        <taxon>Euphausiacea</taxon>
        <taxon>Euphausiidae</taxon>
        <taxon>Meganyctiphanes</taxon>
    </lineage>
</organism>
<dbReference type="InterPro" id="IPR001046">
    <property type="entry name" value="NRAMP_fam"/>
</dbReference>
<accession>A0AAV2R3L5</accession>
<reference evidence="9 10" key="1">
    <citation type="submission" date="2024-05" db="EMBL/GenBank/DDBJ databases">
        <authorList>
            <person name="Wallberg A."/>
        </authorList>
    </citation>
    <scope>NUCLEOTIDE SEQUENCE [LARGE SCALE GENOMIC DNA]</scope>
</reference>
<evidence type="ECO:0000256" key="1">
    <source>
        <dbReference type="ARBA" id="ARBA00004141"/>
    </source>
</evidence>
<dbReference type="GO" id="GO:0005384">
    <property type="term" value="F:manganese ion transmembrane transporter activity"/>
    <property type="evidence" value="ECO:0007669"/>
    <property type="project" value="TreeGrafter"/>
</dbReference>
<feature type="compositionally biased region" description="Polar residues" evidence="7">
    <location>
        <begin position="51"/>
        <end position="67"/>
    </location>
</feature>
<dbReference type="PANTHER" id="PTHR11706:SF33">
    <property type="entry name" value="NATURAL RESISTANCE-ASSOCIATED MACROPHAGE PROTEIN 2"/>
    <property type="match status" value="1"/>
</dbReference>
<feature type="transmembrane region" description="Helical" evidence="8">
    <location>
        <begin position="384"/>
        <end position="403"/>
    </location>
</feature>
<feature type="transmembrane region" description="Helical" evidence="8">
    <location>
        <begin position="326"/>
        <end position="349"/>
    </location>
</feature>
<keyword evidence="3" id="KW-0813">Transport</keyword>
<feature type="transmembrane region" description="Helical" evidence="8">
    <location>
        <begin position="210"/>
        <end position="229"/>
    </location>
</feature>
<dbReference type="PRINTS" id="PR00447">
    <property type="entry name" value="NATRESASSCMP"/>
</dbReference>
<evidence type="ECO:0000313" key="9">
    <source>
        <dbReference type="EMBL" id="CAL4114418.1"/>
    </source>
</evidence>
<dbReference type="PANTHER" id="PTHR11706">
    <property type="entry name" value="SOLUTE CARRIER PROTEIN FAMILY 11 MEMBER"/>
    <property type="match status" value="1"/>
</dbReference>
<dbReference type="Proteomes" id="UP001497623">
    <property type="component" value="Unassembled WGS sequence"/>
</dbReference>
<dbReference type="GO" id="GO:0010008">
    <property type="term" value="C:endosome membrane"/>
    <property type="evidence" value="ECO:0007669"/>
    <property type="project" value="TreeGrafter"/>
</dbReference>
<evidence type="ECO:0000256" key="2">
    <source>
        <dbReference type="ARBA" id="ARBA00006670"/>
    </source>
</evidence>
<comment type="caution">
    <text evidence="9">The sequence shown here is derived from an EMBL/GenBank/DDBJ whole genome shotgun (WGS) entry which is preliminary data.</text>
</comment>
<dbReference type="AlphaFoldDB" id="A0AAV2R3L5"/>
<evidence type="ECO:0000256" key="6">
    <source>
        <dbReference type="ARBA" id="ARBA00023136"/>
    </source>
</evidence>
<feature type="transmembrane region" description="Helical" evidence="8">
    <location>
        <begin position="282"/>
        <end position="305"/>
    </location>
</feature>
<comment type="subcellular location">
    <subcellularLocation>
        <location evidence="1">Membrane</location>
        <topology evidence="1">Multi-pass membrane protein</topology>
    </subcellularLocation>
</comment>
<feature type="compositionally biased region" description="Low complexity" evidence="7">
    <location>
        <begin position="28"/>
        <end position="38"/>
    </location>
</feature>
<evidence type="ECO:0000256" key="5">
    <source>
        <dbReference type="ARBA" id="ARBA00022989"/>
    </source>
</evidence>
<dbReference type="GO" id="GO:0015086">
    <property type="term" value="F:cadmium ion transmembrane transporter activity"/>
    <property type="evidence" value="ECO:0007669"/>
    <property type="project" value="TreeGrafter"/>
</dbReference>
<comment type="similarity">
    <text evidence="2">Belongs to the NRAMP family.</text>
</comment>
<keyword evidence="4 8" id="KW-0812">Transmembrane</keyword>
<gene>
    <name evidence="9" type="ORF">MNOR_LOCUS20421</name>
</gene>
<dbReference type="GO" id="GO:0005381">
    <property type="term" value="F:iron ion transmembrane transporter activity"/>
    <property type="evidence" value="ECO:0007669"/>
    <property type="project" value="TreeGrafter"/>
</dbReference>
<dbReference type="NCBIfam" id="NF037982">
    <property type="entry name" value="Nramp_1"/>
    <property type="match status" value="1"/>
</dbReference>
<feature type="transmembrane region" description="Helical" evidence="8">
    <location>
        <begin position="129"/>
        <end position="147"/>
    </location>
</feature>
<keyword evidence="5 8" id="KW-1133">Transmembrane helix</keyword>
<feature type="region of interest" description="Disordered" evidence="7">
    <location>
        <begin position="1"/>
        <end position="70"/>
    </location>
</feature>
<keyword evidence="6 8" id="KW-0472">Membrane</keyword>
<evidence type="ECO:0000256" key="7">
    <source>
        <dbReference type="SAM" id="MobiDB-lite"/>
    </source>
</evidence>
<name>A0AAV2R3L5_MEGNR</name>
<evidence type="ECO:0000256" key="8">
    <source>
        <dbReference type="SAM" id="Phobius"/>
    </source>
</evidence>
<dbReference type="Pfam" id="PF01566">
    <property type="entry name" value="Nramp"/>
    <property type="match status" value="1"/>
</dbReference>
<dbReference type="GO" id="GO:0005886">
    <property type="term" value="C:plasma membrane"/>
    <property type="evidence" value="ECO:0007669"/>
    <property type="project" value="TreeGrafter"/>
</dbReference>
<evidence type="ECO:0000313" key="10">
    <source>
        <dbReference type="Proteomes" id="UP001497623"/>
    </source>
</evidence>
<evidence type="ECO:0000256" key="4">
    <source>
        <dbReference type="ARBA" id="ARBA00022692"/>
    </source>
</evidence>
<keyword evidence="10" id="KW-1185">Reference proteome</keyword>
<dbReference type="EMBL" id="CAXKWB010015778">
    <property type="protein sequence ID" value="CAL4114418.1"/>
    <property type="molecule type" value="Genomic_DNA"/>
</dbReference>
<dbReference type="NCBIfam" id="TIGR01197">
    <property type="entry name" value="nramp"/>
    <property type="match status" value="1"/>
</dbReference>
<feature type="transmembrane region" description="Helical" evidence="8">
    <location>
        <begin position="241"/>
        <end position="259"/>
    </location>
</feature>
<protein>
    <submittedName>
        <fullName evidence="9">Uncharacterized protein</fullName>
    </submittedName>
</protein>
<proteinExistence type="inferred from homology"/>
<evidence type="ECO:0000256" key="3">
    <source>
        <dbReference type="ARBA" id="ARBA00022448"/>
    </source>
</evidence>
<sequence>MSSNKQHDSTSSSDGDDDDLDVNPAIYSQSQTQPSTPSTQPPLPSTQPPLGNNSPTELNTPQENASLSAPEDDQHIETYFADEQIFIPPSENKIFSFRKLWAFTGPGFLMSIAYLDPGNIESDLQEGSVAGYKLLWVLTWATILGLVMQRLAARLGTVTGLHLAEVCYRQYPKVPRLLLWLMVEIAIIGSDMQEVIGTSIALYLLSNRAIPLWGGVIITVADTFTFLLLDRYGLRKLELFFGLLITTMAITFGYEYGIVKPDQVEVLKGIFIPGCDGCDNRALLQAIGIVGAVIMPHNLYLHSALVKSRAIDRTKKEDIKEANKYYFIESTIALLVSLIINIFVVAVFAKDFNSKKDKIETQCIVKNNHGNLFFENMPLLDTPLYAFPGYITAKVIIAWLFIWDLDLFSPARTSVLGAAFGQYQFTPDGVLAQQRAVLENALANLGGTHVSAHSATAPLNRDMAFLLQLFDLLGISINIRKSFLALSNGTLSPPSHVLDERAHDTAFLSSSVLMVLLPHTISGTWPSSFVGHSINWLELMAIKLSLEHFHLLLQGRDLLLLGSLNLAAGCWWPS</sequence>